<evidence type="ECO:0000256" key="1">
    <source>
        <dbReference type="ARBA" id="ARBA00001614"/>
    </source>
</evidence>
<dbReference type="GO" id="GO:0004034">
    <property type="term" value="F:aldose 1-epimerase activity"/>
    <property type="evidence" value="ECO:0007669"/>
    <property type="project" value="UniProtKB-EC"/>
</dbReference>
<comment type="catalytic activity">
    <reaction evidence="1 8">
        <text>alpha-D-glucose = beta-D-glucose</text>
        <dbReference type="Rhea" id="RHEA:10264"/>
        <dbReference type="ChEBI" id="CHEBI:15903"/>
        <dbReference type="ChEBI" id="CHEBI:17925"/>
        <dbReference type="EC" id="5.1.3.3"/>
    </reaction>
</comment>
<dbReference type="Proteomes" id="UP001229251">
    <property type="component" value="Unassembled WGS sequence"/>
</dbReference>
<comment type="similarity">
    <text evidence="3 8">Belongs to the aldose epimerase family.</text>
</comment>
<dbReference type="PROSITE" id="PS00545">
    <property type="entry name" value="ALDOSE_1_EPIMERASE"/>
    <property type="match status" value="1"/>
</dbReference>
<feature type="active site" description="Proton acceptor" evidence="9">
    <location>
        <position position="309"/>
    </location>
</feature>
<evidence type="ECO:0000256" key="9">
    <source>
        <dbReference type="PIRSR" id="PIRSR005096-1"/>
    </source>
</evidence>
<protein>
    <recommendedName>
        <fullName evidence="5 8">Aldose 1-epimerase</fullName>
        <ecNumber evidence="4 8">5.1.3.3</ecNumber>
    </recommendedName>
</protein>
<feature type="binding site" evidence="11">
    <location>
        <begin position="175"/>
        <end position="177"/>
    </location>
    <ligand>
        <name>beta-D-galactose</name>
        <dbReference type="ChEBI" id="CHEBI:27667"/>
    </ligand>
</feature>
<evidence type="ECO:0000313" key="12">
    <source>
        <dbReference type="EMBL" id="MDK7187103.1"/>
    </source>
</evidence>
<comment type="pathway">
    <text evidence="2 8">Carbohydrate metabolism; hexose metabolism.</text>
</comment>
<comment type="caution">
    <text evidence="12">The sequence shown here is derived from an EMBL/GenBank/DDBJ whole genome shotgun (WGS) entry which is preliminary data.</text>
</comment>
<evidence type="ECO:0000256" key="7">
    <source>
        <dbReference type="ARBA" id="ARBA00023277"/>
    </source>
</evidence>
<dbReference type="PANTHER" id="PTHR10091">
    <property type="entry name" value="ALDOSE-1-EPIMERASE"/>
    <property type="match status" value="1"/>
</dbReference>
<dbReference type="PANTHER" id="PTHR10091:SF0">
    <property type="entry name" value="GALACTOSE MUTAROTASE"/>
    <property type="match status" value="1"/>
</dbReference>
<reference evidence="12" key="1">
    <citation type="submission" date="2023-05" db="EMBL/GenBank/DDBJ databases">
        <title>Cataloging the Phylogenetic Diversity of Human Bladder Bacteria.</title>
        <authorList>
            <person name="Du J."/>
        </authorList>
    </citation>
    <scope>NUCLEOTIDE SEQUENCE</scope>
    <source>
        <strain evidence="12">UMB1231</strain>
    </source>
</reference>
<dbReference type="GO" id="GO:0033499">
    <property type="term" value="P:galactose catabolic process via UDP-galactose, Leloir pathway"/>
    <property type="evidence" value="ECO:0007669"/>
    <property type="project" value="TreeGrafter"/>
</dbReference>
<keyword evidence="7 8" id="KW-0119">Carbohydrate metabolism</keyword>
<evidence type="ECO:0000256" key="2">
    <source>
        <dbReference type="ARBA" id="ARBA00005028"/>
    </source>
</evidence>
<dbReference type="CDD" id="cd09019">
    <property type="entry name" value="galactose_mutarotase_like"/>
    <property type="match status" value="1"/>
</dbReference>
<dbReference type="InterPro" id="IPR047215">
    <property type="entry name" value="Galactose_mutarotase-like"/>
</dbReference>
<dbReference type="GO" id="GO:0005737">
    <property type="term" value="C:cytoplasm"/>
    <property type="evidence" value="ECO:0007669"/>
    <property type="project" value="TreeGrafter"/>
</dbReference>
<dbReference type="Gene3D" id="2.70.98.10">
    <property type="match status" value="1"/>
</dbReference>
<keyword evidence="6 8" id="KW-0413">Isomerase</keyword>
<feature type="active site" description="Proton donor" evidence="9">
    <location>
        <position position="175"/>
    </location>
</feature>
<evidence type="ECO:0000313" key="13">
    <source>
        <dbReference type="Proteomes" id="UP001229251"/>
    </source>
</evidence>
<dbReference type="RefSeq" id="WP_070609539.1">
    <property type="nucleotide sequence ID" value="NZ_JASOOE010000005.1"/>
</dbReference>
<evidence type="ECO:0000256" key="11">
    <source>
        <dbReference type="PIRSR" id="PIRSR005096-3"/>
    </source>
</evidence>
<dbReference type="InterPro" id="IPR008183">
    <property type="entry name" value="Aldose_1/G6P_1-epimerase"/>
</dbReference>
<dbReference type="InterPro" id="IPR015443">
    <property type="entry name" value="Aldose_1-epimerase"/>
</dbReference>
<dbReference type="EMBL" id="JASOOE010000005">
    <property type="protein sequence ID" value="MDK7187103.1"/>
    <property type="molecule type" value="Genomic_DNA"/>
</dbReference>
<evidence type="ECO:0000256" key="3">
    <source>
        <dbReference type="ARBA" id="ARBA00006206"/>
    </source>
</evidence>
<proteinExistence type="inferred from homology"/>
<accession>A0AAJ1Q3R4</accession>
<dbReference type="GO" id="GO:0006006">
    <property type="term" value="P:glucose metabolic process"/>
    <property type="evidence" value="ECO:0007669"/>
    <property type="project" value="TreeGrafter"/>
</dbReference>
<dbReference type="GO" id="GO:0030246">
    <property type="term" value="F:carbohydrate binding"/>
    <property type="evidence" value="ECO:0007669"/>
    <property type="project" value="InterPro"/>
</dbReference>
<dbReference type="PIRSF" id="PIRSF005096">
    <property type="entry name" value="GALM"/>
    <property type="match status" value="1"/>
</dbReference>
<name>A0AAJ1Q3R4_9LACT</name>
<evidence type="ECO:0000256" key="6">
    <source>
        <dbReference type="ARBA" id="ARBA00023235"/>
    </source>
</evidence>
<organism evidence="12 13">
    <name type="scientific">Facklamia hominis</name>
    <dbReference type="NCBI Taxonomy" id="178214"/>
    <lineage>
        <taxon>Bacteria</taxon>
        <taxon>Bacillati</taxon>
        <taxon>Bacillota</taxon>
        <taxon>Bacilli</taxon>
        <taxon>Lactobacillales</taxon>
        <taxon>Aerococcaceae</taxon>
        <taxon>Facklamia</taxon>
    </lineage>
</organism>
<dbReference type="Pfam" id="PF01263">
    <property type="entry name" value="Aldose_epim"/>
    <property type="match status" value="1"/>
</dbReference>
<dbReference type="AlphaFoldDB" id="A0AAJ1Q3R4"/>
<dbReference type="EC" id="5.1.3.3" evidence="4 8"/>
<evidence type="ECO:0000256" key="5">
    <source>
        <dbReference type="ARBA" id="ARBA00014165"/>
    </source>
</evidence>
<dbReference type="SUPFAM" id="SSF74650">
    <property type="entry name" value="Galactose mutarotase-like"/>
    <property type="match status" value="1"/>
</dbReference>
<evidence type="ECO:0000256" key="10">
    <source>
        <dbReference type="PIRSR" id="PIRSR005096-2"/>
    </source>
</evidence>
<feature type="binding site" evidence="10">
    <location>
        <position position="247"/>
    </location>
    <ligand>
        <name>beta-D-galactose</name>
        <dbReference type="ChEBI" id="CHEBI:27667"/>
    </ligand>
</feature>
<dbReference type="InterPro" id="IPR011013">
    <property type="entry name" value="Gal_mutarotase_sf_dom"/>
</dbReference>
<dbReference type="InterPro" id="IPR014718">
    <property type="entry name" value="GH-type_carb-bd"/>
</dbReference>
<evidence type="ECO:0000256" key="8">
    <source>
        <dbReference type="PIRNR" id="PIRNR005096"/>
    </source>
</evidence>
<dbReference type="InterPro" id="IPR018052">
    <property type="entry name" value="Ald1_epimerase_CS"/>
</dbReference>
<evidence type="ECO:0000256" key="4">
    <source>
        <dbReference type="ARBA" id="ARBA00013185"/>
    </source>
</evidence>
<gene>
    <name evidence="12" type="ORF">QP433_03825</name>
</gene>
<sequence>MRYWIESFGGQTQSNYDEIFIENQDQRISFTNLGARINRWQTLSGHAFILSHKDADEVFHWQDLYAGATVGRVAGRISQASLICQGDQLRLTANEGPNHLHGGGHSFDLATWDYQVEATKDRVQIDFFLEDAAGNQGYPGKLEVTVRHSFDSDNRWTVEYLAKSDQATIFNPTNHVYFNLMGDYELPIDAAEIQLFASHYVPTDEANLPQGSLATVQGTVFDLNQAKLFSEIFASEDPQIKRIQGLDHAFLLKDSGDQACVTVTDDRAGYQLEAWTDCDCLVVYSLNQVAGDQYLDGQRVTPHAAFTLEAQQLPDAGQLNRLQDIFLAKDQPFYRKTVYQIQQS</sequence>